<proteinExistence type="predicted"/>
<sequence length="61" mass="6691">MNRRPVIVVVVLVVIVCGFLLVRDPVGAATAVQTAWDLLVTAIGTVIESLTTFFQHLFHRS</sequence>
<feature type="transmembrane region" description="Helical" evidence="1">
    <location>
        <begin position="38"/>
        <end position="58"/>
    </location>
</feature>
<name>A0A853AME7_9PSEU</name>
<keyword evidence="1" id="KW-0472">Membrane</keyword>
<keyword evidence="1" id="KW-0812">Transmembrane</keyword>
<gene>
    <name evidence="2" type="ORF">HNR68_003596</name>
</gene>
<organism evidence="2 3">
    <name type="scientific">Saccharopolyspora hordei</name>
    <dbReference type="NCBI Taxonomy" id="1838"/>
    <lineage>
        <taxon>Bacteria</taxon>
        <taxon>Bacillati</taxon>
        <taxon>Actinomycetota</taxon>
        <taxon>Actinomycetes</taxon>
        <taxon>Pseudonocardiales</taxon>
        <taxon>Pseudonocardiaceae</taxon>
        <taxon>Saccharopolyspora</taxon>
    </lineage>
</organism>
<dbReference type="Proteomes" id="UP000587002">
    <property type="component" value="Unassembled WGS sequence"/>
</dbReference>
<dbReference type="AlphaFoldDB" id="A0A853AME7"/>
<reference evidence="2 3" key="1">
    <citation type="submission" date="2020-07" db="EMBL/GenBank/DDBJ databases">
        <title>Sequencing the genomes of 1000 actinobacteria strains.</title>
        <authorList>
            <person name="Klenk H.-P."/>
        </authorList>
    </citation>
    <scope>NUCLEOTIDE SEQUENCE [LARGE SCALE GENOMIC DNA]</scope>
    <source>
        <strain evidence="2 3">DSM 44065</strain>
    </source>
</reference>
<keyword evidence="3" id="KW-1185">Reference proteome</keyword>
<evidence type="ECO:0000313" key="2">
    <source>
        <dbReference type="EMBL" id="NYI84966.1"/>
    </source>
</evidence>
<comment type="caution">
    <text evidence="2">The sequence shown here is derived from an EMBL/GenBank/DDBJ whole genome shotgun (WGS) entry which is preliminary data.</text>
</comment>
<accession>A0A853AME7</accession>
<evidence type="ECO:0000313" key="3">
    <source>
        <dbReference type="Proteomes" id="UP000587002"/>
    </source>
</evidence>
<dbReference type="RefSeq" id="WP_179722638.1">
    <property type="nucleotide sequence ID" value="NZ_BAABFH010000001.1"/>
</dbReference>
<dbReference type="EMBL" id="JACCFJ010000001">
    <property type="protein sequence ID" value="NYI84966.1"/>
    <property type="molecule type" value="Genomic_DNA"/>
</dbReference>
<evidence type="ECO:0000256" key="1">
    <source>
        <dbReference type="SAM" id="Phobius"/>
    </source>
</evidence>
<protein>
    <submittedName>
        <fullName evidence="2">Cell shape-determining protein MreC</fullName>
    </submittedName>
</protein>
<keyword evidence="1" id="KW-1133">Transmembrane helix</keyword>